<dbReference type="RefSeq" id="WP_183222808.1">
    <property type="nucleotide sequence ID" value="NZ_BMPW01000011.1"/>
</dbReference>
<dbReference type="Gene3D" id="3.40.50.1000">
    <property type="entry name" value="HAD superfamily/HAD-like"/>
    <property type="match status" value="1"/>
</dbReference>
<dbReference type="EC" id="3.1.3.18" evidence="1"/>
<gene>
    <name evidence="1" type="ORF">FHR83_005058</name>
</gene>
<dbReference type="InterPro" id="IPR023214">
    <property type="entry name" value="HAD_sf"/>
</dbReference>
<sequence>MSVDLVGSTRCLLIDFDGPICSVFAGYPAAAVADELRAVIRQRCGGHLPPAVAQLSSDPLRILAEVAAGGDDRLTREIADTCRDAEVNAVASATATPGAEDVLRAAQATGRQVVIVSNNATAAIDAYLKCHDLTRYITAVSARFDGMNPQLLKPHPFLLEAGLTPTNTEPAEAVFIGDSVTDIEAGRTAGIRTIGYANKPGKHQRLTNAGADLVIDSMVTLAEAVQQTPARQAR</sequence>
<dbReference type="NCBIfam" id="TIGR01509">
    <property type="entry name" value="HAD-SF-IA-v3"/>
    <property type="match status" value="1"/>
</dbReference>
<name>A0A7W5AJQ4_9ACTN</name>
<dbReference type="EMBL" id="JACHXF010000011">
    <property type="protein sequence ID" value="MBB3097380.1"/>
    <property type="molecule type" value="Genomic_DNA"/>
</dbReference>
<dbReference type="AlphaFoldDB" id="A0A7W5AJQ4"/>
<evidence type="ECO:0000313" key="2">
    <source>
        <dbReference type="Proteomes" id="UP000590749"/>
    </source>
</evidence>
<proteinExistence type="predicted"/>
<evidence type="ECO:0000313" key="1">
    <source>
        <dbReference type="EMBL" id="MBB3097380.1"/>
    </source>
</evidence>
<dbReference type="SUPFAM" id="SSF56784">
    <property type="entry name" value="HAD-like"/>
    <property type="match status" value="1"/>
</dbReference>
<dbReference type="CDD" id="cd01427">
    <property type="entry name" value="HAD_like"/>
    <property type="match status" value="1"/>
</dbReference>
<organism evidence="1 2">
    <name type="scientific">Actinoplanes campanulatus</name>
    <dbReference type="NCBI Taxonomy" id="113559"/>
    <lineage>
        <taxon>Bacteria</taxon>
        <taxon>Bacillati</taxon>
        <taxon>Actinomycetota</taxon>
        <taxon>Actinomycetes</taxon>
        <taxon>Micromonosporales</taxon>
        <taxon>Micromonosporaceae</taxon>
        <taxon>Actinoplanes</taxon>
    </lineage>
</organism>
<keyword evidence="2" id="KW-1185">Reference proteome</keyword>
<dbReference type="PANTHER" id="PTHR43434">
    <property type="entry name" value="PHOSPHOGLYCOLATE PHOSPHATASE"/>
    <property type="match status" value="1"/>
</dbReference>
<dbReference type="InterPro" id="IPR050155">
    <property type="entry name" value="HAD-like_hydrolase_sf"/>
</dbReference>
<dbReference type="InterPro" id="IPR036412">
    <property type="entry name" value="HAD-like_sf"/>
</dbReference>
<dbReference type="Pfam" id="PF13419">
    <property type="entry name" value="HAD_2"/>
    <property type="match status" value="1"/>
</dbReference>
<dbReference type="InterPro" id="IPR041492">
    <property type="entry name" value="HAD_2"/>
</dbReference>
<reference evidence="1 2" key="1">
    <citation type="submission" date="2020-08" db="EMBL/GenBank/DDBJ databases">
        <title>Genomic Encyclopedia of Type Strains, Phase III (KMG-III): the genomes of soil and plant-associated and newly described type strains.</title>
        <authorList>
            <person name="Whitman W."/>
        </authorList>
    </citation>
    <scope>NUCLEOTIDE SEQUENCE [LARGE SCALE GENOMIC DNA]</scope>
    <source>
        <strain evidence="1 2">CECT 3287</strain>
    </source>
</reference>
<accession>A0A7W5AJQ4</accession>
<dbReference type="GO" id="GO:0008967">
    <property type="term" value="F:phosphoglycolate phosphatase activity"/>
    <property type="evidence" value="ECO:0007669"/>
    <property type="project" value="UniProtKB-EC"/>
</dbReference>
<comment type="caution">
    <text evidence="1">The sequence shown here is derived from an EMBL/GenBank/DDBJ whole genome shotgun (WGS) entry which is preliminary data.</text>
</comment>
<dbReference type="PANTHER" id="PTHR43434:SF1">
    <property type="entry name" value="PHOSPHOGLYCOLATE PHOSPHATASE"/>
    <property type="match status" value="1"/>
</dbReference>
<dbReference type="GO" id="GO:0006281">
    <property type="term" value="P:DNA repair"/>
    <property type="evidence" value="ECO:0007669"/>
    <property type="project" value="TreeGrafter"/>
</dbReference>
<dbReference type="InterPro" id="IPR006439">
    <property type="entry name" value="HAD-SF_hydro_IA"/>
</dbReference>
<dbReference type="GO" id="GO:0005829">
    <property type="term" value="C:cytosol"/>
    <property type="evidence" value="ECO:0007669"/>
    <property type="project" value="TreeGrafter"/>
</dbReference>
<protein>
    <submittedName>
        <fullName evidence="1">Phosphoglycolate phosphatase</fullName>
        <ecNumber evidence="1">3.1.3.18</ecNumber>
    </submittedName>
</protein>
<keyword evidence="1" id="KW-0378">Hydrolase</keyword>
<dbReference type="Proteomes" id="UP000590749">
    <property type="component" value="Unassembled WGS sequence"/>
</dbReference>